<dbReference type="AlphaFoldDB" id="A0A0A6UKI4"/>
<keyword evidence="1" id="KW-1133">Transmembrane helix</keyword>
<feature type="transmembrane region" description="Helical" evidence="1">
    <location>
        <begin position="350"/>
        <end position="367"/>
    </location>
</feature>
<proteinExistence type="predicted"/>
<dbReference type="RefSeq" id="WP_043528812.1">
    <property type="nucleotide sequence ID" value="NZ_BAABKU010000041.1"/>
</dbReference>
<feature type="transmembrane region" description="Helical" evidence="1">
    <location>
        <begin position="21"/>
        <end position="38"/>
    </location>
</feature>
<accession>A0A0A6UKI4</accession>
<dbReference type="OrthoDB" id="6017159at2"/>
<evidence type="ECO:0000313" key="2">
    <source>
        <dbReference type="EMBL" id="KHD74794.1"/>
    </source>
</evidence>
<keyword evidence="1" id="KW-0472">Membrane</keyword>
<feature type="transmembrane region" description="Helical" evidence="1">
    <location>
        <begin position="373"/>
        <end position="391"/>
    </location>
</feature>
<comment type="caution">
    <text evidence="2">The sequence shown here is derived from an EMBL/GenBank/DDBJ whole genome shotgun (WGS) entry which is preliminary data.</text>
</comment>
<evidence type="ECO:0000313" key="3">
    <source>
        <dbReference type="Proteomes" id="UP000054537"/>
    </source>
</evidence>
<keyword evidence="3" id="KW-1185">Reference proteome</keyword>
<feature type="transmembrane region" description="Helical" evidence="1">
    <location>
        <begin position="441"/>
        <end position="463"/>
    </location>
</feature>
<feature type="transmembrane region" description="Helical" evidence="1">
    <location>
        <begin position="176"/>
        <end position="196"/>
    </location>
</feature>
<dbReference type="EMBL" id="JRTT01000036">
    <property type="protein sequence ID" value="KHD74794.1"/>
    <property type="molecule type" value="Genomic_DNA"/>
</dbReference>
<feature type="transmembrane region" description="Helical" evidence="1">
    <location>
        <begin position="412"/>
        <end position="435"/>
    </location>
</feature>
<reference evidence="2 3" key="1">
    <citation type="submission" date="2014-10" db="EMBL/GenBank/DDBJ databases">
        <title>Draft genome sequence of Actinoplanes utahensis NRRL 12052.</title>
        <authorList>
            <person name="Velasco-Bucheli B."/>
            <person name="del Cerro C."/>
            <person name="Hormigo D."/>
            <person name="Garcia J.L."/>
            <person name="Acebal C."/>
            <person name="Arroyo M."/>
            <person name="de la Mata I."/>
        </authorList>
    </citation>
    <scope>NUCLEOTIDE SEQUENCE [LARGE SCALE GENOMIC DNA]</scope>
    <source>
        <strain evidence="2 3">NRRL 12052</strain>
    </source>
</reference>
<dbReference type="eggNOG" id="COG0842">
    <property type="taxonomic scope" value="Bacteria"/>
</dbReference>
<feature type="transmembrane region" description="Helical" evidence="1">
    <location>
        <begin position="149"/>
        <end position="171"/>
    </location>
</feature>
<keyword evidence="1" id="KW-0812">Transmembrane</keyword>
<protein>
    <submittedName>
        <fullName evidence="2">Uncharacterized protein</fullName>
    </submittedName>
</protein>
<feature type="transmembrane region" description="Helical" evidence="1">
    <location>
        <begin position="475"/>
        <end position="494"/>
    </location>
</feature>
<feature type="transmembrane region" description="Helical" evidence="1">
    <location>
        <begin position="506"/>
        <end position="525"/>
    </location>
</feature>
<dbReference type="Proteomes" id="UP000054537">
    <property type="component" value="Unassembled WGS sequence"/>
</dbReference>
<name>A0A0A6UKI4_ACTUT</name>
<sequence>MAVRDVIALTTADFRDRVRRPAYAVILLAAVALGYLAAPEGDARWVVMYIGEYRGVYNSAYTGTLIALTSALWLTLGGFYVVRNGVSRDRSTGVGQLIAATPMPTVRYLAGKFLSSCLVLSSMVGVLAVTALILQLARGEETAVEPVALLTPFVVMALPLVAFTAGMALLFETVPLLRAGLGNIVWFVVWMVVAIGGQSPDALFGGIGVHEVAASMAHSMTAQGIDMTGGGFSLGLVYLDEPLKVFVWDGLDISAGYLAGRLAMVLLALLVALAPALWFTRFDPARRHGPAPEPFMPMASGGGHHGIAAPVRPEVAAPAIRSLPAPERGGAYGRLVAGELRILVQGVSRWWWLGVLAIMVAGLALPLGAVTQFVLPVGWIWPVLVWSRLGTQRVEYGVDGILGAYPWSRRRLVAEWGAGVVLTLLTGLAPLIRMLAGGDTAGASTCVAGALFIPSLALAMGVLSRTHRLFQAFYLLWWYATINGIAAVDVMGAVRENGAPAGPGPLLVTAGAVVLVAVTLLTGAARRNVRT</sequence>
<feature type="transmembrane region" description="Helical" evidence="1">
    <location>
        <begin position="258"/>
        <end position="279"/>
    </location>
</feature>
<evidence type="ECO:0000256" key="1">
    <source>
        <dbReference type="SAM" id="Phobius"/>
    </source>
</evidence>
<gene>
    <name evidence="2" type="ORF">MB27_26540</name>
</gene>
<feature type="transmembrane region" description="Helical" evidence="1">
    <location>
        <begin position="58"/>
        <end position="82"/>
    </location>
</feature>
<feature type="transmembrane region" description="Helical" evidence="1">
    <location>
        <begin position="113"/>
        <end position="137"/>
    </location>
</feature>
<organism evidence="2 3">
    <name type="scientific">Actinoplanes utahensis</name>
    <dbReference type="NCBI Taxonomy" id="1869"/>
    <lineage>
        <taxon>Bacteria</taxon>
        <taxon>Bacillati</taxon>
        <taxon>Actinomycetota</taxon>
        <taxon>Actinomycetes</taxon>
        <taxon>Micromonosporales</taxon>
        <taxon>Micromonosporaceae</taxon>
        <taxon>Actinoplanes</taxon>
    </lineage>
</organism>
<dbReference type="STRING" id="1869.MB27_26540"/>